<reference evidence="3" key="1">
    <citation type="journal article" date="2019" name="Int. J. Syst. Evol. Microbiol.">
        <title>The Global Catalogue of Microorganisms (GCM) 10K type strain sequencing project: providing services to taxonomists for standard genome sequencing and annotation.</title>
        <authorList>
            <consortium name="The Broad Institute Genomics Platform"/>
            <consortium name="The Broad Institute Genome Sequencing Center for Infectious Disease"/>
            <person name="Wu L."/>
            <person name="Ma J."/>
        </authorList>
    </citation>
    <scope>NUCLEOTIDE SEQUENCE [LARGE SCALE GENOMIC DNA]</scope>
    <source>
        <strain evidence="3">CGMCC 4.7241</strain>
    </source>
</reference>
<keyword evidence="3" id="KW-1185">Reference proteome</keyword>
<proteinExistence type="predicted"/>
<comment type="caution">
    <text evidence="2">The sequence shown here is derived from an EMBL/GenBank/DDBJ whole genome shotgun (WGS) entry which is preliminary data.</text>
</comment>
<evidence type="ECO:0000313" key="2">
    <source>
        <dbReference type="EMBL" id="MFC3763494.1"/>
    </source>
</evidence>
<evidence type="ECO:0000313" key="3">
    <source>
        <dbReference type="Proteomes" id="UP001595699"/>
    </source>
</evidence>
<evidence type="ECO:0000256" key="1">
    <source>
        <dbReference type="SAM" id="MobiDB-lite"/>
    </source>
</evidence>
<dbReference type="RefSeq" id="WP_385927996.1">
    <property type="nucleotide sequence ID" value="NZ_JBHRZH010000019.1"/>
</dbReference>
<accession>A0ABV7YHF9</accession>
<dbReference type="EMBL" id="JBHRZH010000019">
    <property type="protein sequence ID" value="MFC3763494.1"/>
    <property type="molecule type" value="Genomic_DNA"/>
</dbReference>
<feature type="region of interest" description="Disordered" evidence="1">
    <location>
        <begin position="45"/>
        <end position="65"/>
    </location>
</feature>
<dbReference type="Proteomes" id="UP001595699">
    <property type="component" value="Unassembled WGS sequence"/>
</dbReference>
<organism evidence="2 3">
    <name type="scientific">Tenggerimyces flavus</name>
    <dbReference type="NCBI Taxonomy" id="1708749"/>
    <lineage>
        <taxon>Bacteria</taxon>
        <taxon>Bacillati</taxon>
        <taxon>Actinomycetota</taxon>
        <taxon>Actinomycetes</taxon>
        <taxon>Propionibacteriales</taxon>
        <taxon>Nocardioidaceae</taxon>
        <taxon>Tenggerimyces</taxon>
    </lineage>
</organism>
<gene>
    <name evidence="2" type="ORF">ACFOUW_21830</name>
</gene>
<feature type="non-terminal residue" evidence="2">
    <location>
        <position position="1"/>
    </location>
</feature>
<protein>
    <submittedName>
        <fullName evidence="2">Uncharacterized protein</fullName>
    </submittedName>
</protein>
<name>A0ABV7YHF9_9ACTN</name>
<sequence length="65" mass="6603">AGGGRRAAGGGRRVPECQVPECQVPECQVPECQVPGVARCRGWPGAGGGQVARWPAVPVRRGPAG</sequence>